<organism evidence="5 6">
    <name type="scientific">Clavelina lepadiformis</name>
    <name type="common">Light-bulb sea squirt</name>
    <name type="synonym">Ascidia lepadiformis</name>
    <dbReference type="NCBI Taxonomy" id="159417"/>
    <lineage>
        <taxon>Eukaryota</taxon>
        <taxon>Metazoa</taxon>
        <taxon>Chordata</taxon>
        <taxon>Tunicata</taxon>
        <taxon>Ascidiacea</taxon>
        <taxon>Aplousobranchia</taxon>
        <taxon>Clavelinidae</taxon>
        <taxon>Clavelina</taxon>
    </lineage>
</organism>
<evidence type="ECO:0000256" key="1">
    <source>
        <dbReference type="PROSITE-ProRule" id="PRU00076"/>
    </source>
</evidence>
<evidence type="ECO:0000256" key="2">
    <source>
        <dbReference type="SAM" id="SignalP"/>
    </source>
</evidence>
<name>A0ABP0GSN3_CLALP</name>
<proteinExistence type="predicted"/>
<evidence type="ECO:0000313" key="5">
    <source>
        <dbReference type="EMBL" id="CAK8694751.1"/>
    </source>
</evidence>
<dbReference type="EMBL" id="CAWYQH010000141">
    <property type="protein sequence ID" value="CAK8694751.1"/>
    <property type="molecule type" value="Genomic_DNA"/>
</dbReference>
<accession>A0ABP0GSN3</accession>
<dbReference type="PANTHER" id="PTHR24543">
    <property type="entry name" value="MULTICOPPER OXIDASE-RELATED"/>
    <property type="match status" value="1"/>
</dbReference>
<dbReference type="InterPro" id="IPR008979">
    <property type="entry name" value="Galactose-bd-like_sf"/>
</dbReference>
<feature type="disulfide bond" evidence="1">
    <location>
        <begin position="122"/>
        <end position="131"/>
    </location>
</feature>
<evidence type="ECO:0000313" key="6">
    <source>
        <dbReference type="Proteomes" id="UP001642483"/>
    </source>
</evidence>
<dbReference type="Gene3D" id="2.60.120.260">
    <property type="entry name" value="Galactose-binding domain-like"/>
    <property type="match status" value="1"/>
</dbReference>
<dbReference type="Proteomes" id="UP001642483">
    <property type="component" value="Unassembled WGS sequence"/>
</dbReference>
<feature type="domain" description="F5/8 type C" evidence="3">
    <location>
        <begin position="139"/>
        <end position="289"/>
    </location>
</feature>
<feature type="domain" description="EGF-like" evidence="4">
    <location>
        <begin position="96"/>
        <end position="132"/>
    </location>
</feature>
<evidence type="ECO:0000259" key="4">
    <source>
        <dbReference type="PROSITE" id="PS50026"/>
    </source>
</evidence>
<dbReference type="SUPFAM" id="SSF49785">
    <property type="entry name" value="Galactose-binding domain-like"/>
    <property type="match status" value="1"/>
</dbReference>
<feature type="signal peptide" evidence="2">
    <location>
        <begin position="1"/>
        <end position="19"/>
    </location>
</feature>
<dbReference type="PROSITE" id="PS00022">
    <property type="entry name" value="EGF_1"/>
    <property type="match status" value="1"/>
</dbReference>
<protein>
    <recommendedName>
        <fullName evidence="7">EGF-like repeat and discoidin I-like domain-containing protein 3</fullName>
    </recommendedName>
</protein>
<comment type="caution">
    <text evidence="5">The sequence shown here is derived from an EMBL/GenBank/DDBJ whole genome shotgun (WGS) entry which is preliminary data.</text>
</comment>
<keyword evidence="1" id="KW-1015">Disulfide bond</keyword>
<dbReference type="PROSITE" id="PS50022">
    <property type="entry name" value="FA58C_3"/>
    <property type="match status" value="1"/>
</dbReference>
<dbReference type="InterPro" id="IPR000742">
    <property type="entry name" value="EGF"/>
</dbReference>
<dbReference type="CDD" id="cd00054">
    <property type="entry name" value="EGF_CA"/>
    <property type="match status" value="1"/>
</dbReference>
<feature type="chain" id="PRO_5047201061" description="EGF-like repeat and discoidin I-like domain-containing protein 3" evidence="2">
    <location>
        <begin position="20"/>
        <end position="289"/>
    </location>
</feature>
<reference evidence="5 6" key="1">
    <citation type="submission" date="2024-02" db="EMBL/GenBank/DDBJ databases">
        <authorList>
            <person name="Daric V."/>
            <person name="Darras S."/>
        </authorList>
    </citation>
    <scope>NUCLEOTIDE SEQUENCE [LARGE SCALE GENOMIC DNA]</scope>
</reference>
<sequence length="289" mass="32985">MMKQSLLLIFVFLIGHGNGQDKQLCFPIRTSENDSRSAVFVNPSGWQGEPGFPGPPGQCDCESDMAQMKVEMKKMNDTVVRLMNLVEIFNQTLHPPPDPCRSSPCEQGRICKSEGVRYTCECLDGFGGNGCTLYYANTCNTPVGMESRKVENEDITASSQREEYLAQDARLNNRRGKFSMYGYWIPETIRAGEWIQVDLIIPTRVVAVVTQGGHHDGWVTTYKISYGYLTNRLQYIRGNDNRVLVFQGNRDRKSWARNNFPEPVQARYFRLVIRTWHQASGLRLEYITC</sequence>
<evidence type="ECO:0000259" key="3">
    <source>
        <dbReference type="PROSITE" id="PS50022"/>
    </source>
</evidence>
<dbReference type="SMART" id="SM00231">
    <property type="entry name" value="FA58C"/>
    <property type="match status" value="1"/>
</dbReference>
<dbReference type="Gene3D" id="2.10.25.10">
    <property type="entry name" value="Laminin"/>
    <property type="match status" value="1"/>
</dbReference>
<evidence type="ECO:0008006" key="7">
    <source>
        <dbReference type="Google" id="ProtNLM"/>
    </source>
</evidence>
<comment type="caution">
    <text evidence="1">Lacks conserved residue(s) required for the propagation of feature annotation.</text>
</comment>
<dbReference type="PROSITE" id="PS50026">
    <property type="entry name" value="EGF_3"/>
    <property type="match status" value="1"/>
</dbReference>
<dbReference type="CDD" id="cd00057">
    <property type="entry name" value="FA58C"/>
    <property type="match status" value="1"/>
</dbReference>
<dbReference type="PROSITE" id="PS01186">
    <property type="entry name" value="EGF_2"/>
    <property type="match status" value="1"/>
</dbReference>
<keyword evidence="1" id="KW-0245">EGF-like domain</keyword>
<dbReference type="SUPFAM" id="SSF57196">
    <property type="entry name" value="EGF/Laminin"/>
    <property type="match status" value="1"/>
</dbReference>
<keyword evidence="6" id="KW-1185">Reference proteome</keyword>
<dbReference type="Pfam" id="PF00754">
    <property type="entry name" value="F5_F8_type_C"/>
    <property type="match status" value="1"/>
</dbReference>
<keyword evidence="2" id="KW-0732">Signal</keyword>
<dbReference type="InterPro" id="IPR000421">
    <property type="entry name" value="FA58C"/>
</dbReference>
<gene>
    <name evidence="5" type="ORF">CVLEPA_LOCUS28094</name>
</gene>
<dbReference type="PANTHER" id="PTHR24543:SF325">
    <property type="entry name" value="F5_8 TYPE C DOMAIN-CONTAINING PROTEIN"/>
    <property type="match status" value="1"/>
</dbReference>